<dbReference type="EMBL" id="JAVFWL010000004">
    <property type="protein sequence ID" value="KAK6752210.1"/>
    <property type="molecule type" value="Genomic_DNA"/>
</dbReference>
<dbReference type="Pfam" id="PF04155">
    <property type="entry name" value="Ground-like"/>
    <property type="match status" value="1"/>
</dbReference>
<keyword evidence="4" id="KW-1185">Reference proteome</keyword>
<keyword evidence="1" id="KW-0732">Signal</keyword>
<dbReference type="InterPro" id="IPR007284">
    <property type="entry name" value="Ground-like_dom"/>
</dbReference>
<sequence>MAFSYLLGLFVLFFFITPACSFAFGMGGGGGCCCGGRKKRSIEEQEEQRFHANDGDRLCNSPELKRLLRKHMADNPESSKMNLVNALFPEGDHFFVVCSSGDSVYSAPRSSIFCSSSSTTSNHSCYIFGI</sequence>
<feature type="signal peptide" evidence="1">
    <location>
        <begin position="1"/>
        <end position="21"/>
    </location>
</feature>
<protein>
    <recommendedName>
        <fullName evidence="2">Ground-like domain-containing protein</fullName>
    </recommendedName>
</protein>
<name>A0ABR1DP43_NECAM</name>
<evidence type="ECO:0000313" key="4">
    <source>
        <dbReference type="Proteomes" id="UP001303046"/>
    </source>
</evidence>
<evidence type="ECO:0000256" key="1">
    <source>
        <dbReference type="SAM" id="SignalP"/>
    </source>
</evidence>
<dbReference type="Proteomes" id="UP001303046">
    <property type="component" value="Unassembled WGS sequence"/>
</dbReference>
<comment type="caution">
    <text evidence="3">The sequence shown here is derived from an EMBL/GenBank/DDBJ whole genome shotgun (WGS) entry which is preliminary data.</text>
</comment>
<proteinExistence type="predicted"/>
<evidence type="ECO:0000259" key="2">
    <source>
        <dbReference type="Pfam" id="PF04155"/>
    </source>
</evidence>
<evidence type="ECO:0000313" key="3">
    <source>
        <dbReference type="EMBL" id="KAK6752210.1"/>
    </source>
</evidence>
<accession>A0ABR1DP43</accession>
<organism evidence="3 4">
    <name type="scientific">Necator americanus</name>
    <name type="common">Human hookworm</name>
    <dbReference type="NCBI Taxonomy" id="51031"/>
    <lineage>
        <taxon>Eukaryota</taxon>
        <taxon>Metazoa</taxon>
        <taxon>Ecdysozoa</taxon>
        <taxon>Nematoda</taxon>
        <taxon>Chromadorea</taxon>
        <taxon>Rhabditida</taxon>
        <taxon>Rhabditina</taxon>
        <taxon>Rhabditomorpha</taxon>
        <taxon>Strongyloidea</taxon>
        <taxon>Ancylostomatidae</taxon>
        <taxon>Bunostominae</taxon>
        <taxon>Necator</taxon>
    </lineage>
</organism>
<reference evidence="3 4" key="1">
    <citation type="submission" date="2023-08" db="EMBL/GenBank/DDBJ databases">
        <title>A Necator americanus chromosomal reference genome.</title>
        <authorList>
            <person name="Ilik V."/>
            <person name="Petrzelkova K.J."/>
            <person name="Pardy F."/>
            <person name="Fuh T."/>
            <person name="Niatou-Singa F.S."/>
            <person name="Gouil Q."/>
            <person name="Baker L."/>
            <person name="Ritchie M.E."/>
            <person name="Jex A.R."/>
            <person name="Gazzola D."/>
            <person name="Li H."/>
            <person name="Toshio Fujiwara R."/>
            <person name="Zhan B."/>
            <person name="Aroian R.V."/>
            <person name="Pafco B."/>
            <person name="Schwarz E.M."/>
        </authorList>
    </citation>
    <scope>NUCLEOTIDE SEQUENCE [LARGE SCALE GENOMIC DNA]</scope>
    <source>
        <strain evidence="3 4">Aroian</strain>
        <tissue evidence="3">Whole animal</tissue>
    </source>
</reference>
<feature type="domain" description="Ground-like" evidence="2">
    <location>
        <begin position="57"/>
        <end position="128"/>
    </location>
</feature>
<gene>
    <name evidence="3" type="primary">Necator_chrIV.g16857</name>
    <name evidence="3" type="ORF">RB195_003559</name>
</gene>
<feature type="chain" id="PRO_5045437982" description="Ground-like domain-containing protein" evidence="1">
    <location>
        <begin position="22"/>
        <end position="130"/>
    </location>
</feature>